<reference evidence="9 10" key="1">
    <citation type="journal article" date="2012" name="Stand. Genomic Sci.">
        <title>Genome sequence of the orange-pigmented seawater bacterium Owenweeksia hongkongensis type strain (UST20020801(T)).</title>
        <authorList>
            <person name="Riedel T."/>
            <person name="Held B."/>
            <person name="Nolan M."/>
            <person name="Lucas S."/>
            <person name="Lapidus A."/>
            <person name="Tice H."/>
            <person name="Del Rio T.G."/>
            <person name="Cheng J.F."/>
            <person name="Han C."/>
            <person name="Tapia R."/>
            <person name="Goodwin L.A."/>
            <person name="Pitluck S."/>
            <person name="Liolios K."/>
            <person name="Mavromatis K."/>
            <person name="Pagani I."/>
            <person name="Ivanova N."/>
            <person name="Mikhailova N."/>
            <person name="Pati A."/>
            <person name="Chen A."/>
            <person name="Palaniappan K."/>
            <person name="Rohde M."/>
            <person name="Tindall B.J."/>
            <person name="Detter J.C."/>
            <person name="Goker M."/>
            <person name="Woyke T."/>
            <person name="Bristow J."/>
            <person name="Eisen J.A."/>
            <person name="Markowitz V."/>
            <person name="Hugenholtz P."/>
            <person name="Klenk H.P."/>
            <person name="Kyrpides N.C."/>
        </authorList>
    </citation>
    <scope>NUCLEOTIDE SEQUENCE</scope>
    <source>
        <strain evidence="10">DSM 17368 / JCM 12287 / NRRL B-23963</strain>
    </source>
</reference>
<dbReference type="NCBIfam" id="TIGR00018">
    <property type="entry name" value="panC"/>
    <property type="match status" value="1"/>
</dbReference>
<comment type="function">
    <text evidence="8">Catalyzes the condensation of pantoate with beta-alanine in an ATP-dependent reaction via a pantoyl-adenylate intermediate.</text>
</comment>
<comment type="caution">
    <text evidence="8">Lacks conserved residue(s) required for the propagation of feature annotation.</text>
</comment>
<evidence type="ECO:0000256" key="4">
    <source>
        <dbReference type="ARBA" id="ARBA00022655"/>
    </source>
</evidence>
<dbReference type="eggNOG" id="COG0414">
    <property type="taxonomic scope" value="Bacteria"/>
</dbReference>
<feature type="binding site" evidence="8">
    <location>
        <begin position="30"/>
        <end position="37"/>
    </location>
    <ligand>
        <name>ATP</name>
        <dbReference type="ChEBI" id="CHEBI:30616"/>
    </ligand>
</feature>
<dbReference type="GO" id="GO:0015940">
    <property type="term" value="P:pantothenate biosynthetic process"/>
    <property type="evidence" value="ECO:0007669"/>
    <property type="project" value="UniProtKB-UniRule"/>
</dbReference>
<feature type="binding site" evidence="8">
    <location>
        <begin position="148"/>
        <end position="151"/>
    </location>
    <ligand>
        <name>ATP</name>
        <dbReference type="ChEBI" id="CHEBI:30616"/>
    </ligand>
</feature>
<dbReference type="FunFam" id="3.40.50.620:FF:000013">
    <property type="entry name" value="Pantothenate synthetase"/>
    <property type="match status" value="1"/>
</dbReference>
<protein>
    <recommendedName>
        <fullName evidence="8">Pantothenate synthetase</fullName>
        <shortName evidence="8">PS</shortName>
        <ecNumber evidence="8">6.3.2.1</ecNumber>
    </recommendedName>
    <alternativeName>
        <fullName evidence="8">Pantoate--beta-alanine ligase</fullName>
    </alternativeName>
    <alternativeName>
        <fullName evidence="8">Pantoate-activating enzyme</fullName>
    </alternativeName>
</protein>
<gene>
    <name evidence="8" type="primary">panC</name>
    <name evidence="9" type="ordered locus">Oweho_2688</name>
</gene>
<keyword evidence="5 8" id="KW-0547">Nucleotide-binding</keyword>
<dbReference type="InterPro" id="IPR014729">
    <property type="entry name" value="Rossmann-like_a/b/a_fold"/>
</dbReference>
<evidence type="ECO:0000256" key="6">
    <source>
        <dbReference type="ARBA" id="ARBA00022840"/>
    </source>
</evidence>
<dbReference type="PATRIC" id="fig|926562.3.peg.2707"/>
<evidence type="ECO:0000256" key="5">
    <source>
        <dbReference type="ARBA" id="ARBA00022741"/>
    </source>
</evidence>
<comment type="subcellular location">
    <subcellularLocation>
        <location evidence="8">Cytoplasm</location>
    </subcellularLocation>
</comment>
<organism evidence="9 10">
    <name type="scientific">Owenweeksia hongkongensis (strain DSM 17368 / CIP 108786 / JCM 12287 / NRRL B-23963 / UST20020801)</name>
    <dbReference type="NCBI Taxonomy" id="926562"/>
    <lineage>
        <taxon>Bacteria</taxon>
        <taxon>Pseudomonadati</taxon>
        <taxon>Bacteroidota</taxon>
        <taxon>Flavobacteriia</taxon>
        <taxon>Flavobacteriales</taxon>
        <taxon>Owenweeksiaceae</taxon>
        <taxon>Owenweeksia</taxon>
    </lineage>
</organism>
<dbReference type="InterPro" id="IPR042176">
    <property type="entry name" value="Pantoate_ligase_C"/>
</dbReference>
<dbReference type="OrthoDB" id="9773087at2"/>
<sequence length="280" mass="31638">MQIFTKVSDLQNHLSQLRGQGLSIGFVPTMGALHSGHLALIDHASRENDISIISIFVNPTQFNNKTDLAKYPREVDSDIAKLEKTGCDIIFLPSEEEMYPEKTESVKINLNGLDTVMEGAHRPGHFDGVATIVGRFFEIVNPTKAYFGEKDFQQLLIIRQLTKVMGFDVEIIPHPIERSQKGLALSSRNQLLSAEDQEKSLIIWQSLNWMKENYKDHSPQELINLVSQRFEGSELELEYAQIVNENTLLPLDSWSNTDPARAFIAAYISGVRLIDNLQLI</sequence>
<dbReference type="GO" id="GO:0005829">
    <property type="term" value="C:cytosol"/>
    <property type="evidence" value="ECO:0007669"/>
    <property type="project" value="TreeGrafter"/>
</dbReference>
<dbReference type="CDD" id="cd00560">
    <property type="entry name" value="PanC"/>
    <property type="match status" value="1"/>
</dbReference>
<feature type="binding site" evidence="8">
    <location>
        <position position="61"/>
    </location>
    <ligand>
        <name>beta-alanine</name>
        <dbReference type="ChEBI" id="CHEBI:57966"/>
    </ligand>
</feature>
<proteinExistence type="inferred from homology"/>
<dbReference type="EC" id="6.3.2.1" evidence="8"/>
<evidence type="ECO:0000256" key="7">
    <source>
        <dbReference type="ARBA" id="ARBA00048258"/>
    </source>
</evidence>
<dbReference type="Gene3D" id="3.30.1300.10">
    <property type="entry name" value="Pantoate-beta-alanine ligase, C-terminal domain"/>
    <property type="match status" value="1"/>
</dbReference>
<comment type="subunit">
    <text evidence="8">Homodimer.</text>
</comment>
<feature type="binding site" evidence="8">
    <location>
        <position position="154"/>
    </location>
    <ligand>
        <name>(R)-pantoate</name>
        <dbReference type="ChEBI" id="CHEBI:15980"/>
    </ligand>
</feature>
<evidence type="ECO:0000313" key="9">
    <source>
        <dbReference type="EMBL" id="AEV33652.1"/>
    </source>
</evidence>
<comment type="catalytic activity">
    <reaction evidence="7 8">
        <text>(R)-pantoate + beta-alanine + ATP = (R)-pantothenate + AMP + diphosphate + H(+)</text>
        <dbReference type="Rhea" id="RHEA:10912"/>
        <dbReference type="ChEBI" id="CHEBI:15378"/>
        <dbReference type="ChEBI" id="CHEBI:15980"/>
        <dbReference type="ChEBI" id="CHEBI:29032"/>
        <dbReference type="ChEBI" id="CHEBI:30616"/>
        <dbReference type="ChEBI" id="CHEBI:33019"/>
        <dbReference type="ChEBI" id="CHEBI:57966"/>
        <dbReference type="ChEBI" id="CHEBI:456215"/>
        <dbReference type="EC" id="6.3.2.1"/>
    </reaction>
</comment>
<dbReference type="HOGENOM" id="CLU_047148_0_0_10"/>
<dbReference type="KEGG" id="oho:Oweho_2688"/>
<dbReference type="PANTHER" id="PTHR21299:SF1">
    <property type="entry name" value="PANTOATE--BETA-ALANINE LIGASE"/>
    <property type="match status" value="1"/>
</dbReference>
<dbReference type="GO" id="GO:0005524">
    <property type="term" value="F:ATP binding"/>
    <property type="evidence" value="ECO:0007669"/>
    <property type="project" value="UniProtKB-KW"/>
</dbReference>
<dbReference type="PANTHER" id="PTHR21299">
    <property type="entry name" value="CYTIDYLATE KINASE/PANTOATE-BETA-ALANINE LIGASE"/>
    <property type="match status" value="1"/>
</dbReference>
<dbReference type="Proteomes" id="UP000005631">
    <property type="component" value="Chromosome"/>
</dbReference>
<feature type="active site" description="Proton donor" evidence="8">
    <location>
        <position position="37"/>
    </location>
</feature>
<evidence type="ECO:0000256" key="3">
    <source>
        <dbReference type="ARBA" id="ARBA00022598"/>
    </source>
</evidence>
<evidence type="ECO:0000256" key="1">
    <source>
        <dbReference type="ARBA" id="ARBA00004990"/>
    </source>
</evidence>
<dbReference type="SUPFAM" id="SSF52374">
    <property type="entry name" value="Nucleotidylyl transferase"/>
    <property type="match status" value="1"/>
</dbReference>
<dbReference type="EMBL" id="CP003156">
    <property type="protein sequence ID" value="AEV33652.1"/>
    <property type="molecule type" value="Genomic_DNA"/>
</dbReference>
<keyword evidence="3 8" id="KW-0436">Ligase</keyword>
<keyword evidence="4 8" id="KW-0566">Pantothenate biosynthesis</keyword>
<comment type="similarity">
    <text evidence="2 8">Belongs to the pantothenate synthetase family.</text>
</comment>
<keyword evidence="10" id="KW-1185">Reference proteome</keyword>
<dbReference type="Pfam" id="PF02569">
    <property type="entry name" value="Pantoate_ligase"/>
    <property type="match status" value="1"/>
</dbReference>
<evidence type="ECO:0000256" key="2">
    <source>
        <dbReference type="ARBA" id="ARBA00009256"/>
    </source>
</evidence>
<keyword evidence="6 8" id="KW-0067">ATP-binding</keyword>
<comment type="pathway">
    <text evidence="1 8">Cofactor biosynthesis; (R)-pantothenate biosynthesis; (R)-pantothenate from (R)-pantoate and beta-alanine: step 1/1.</text>
</comment>
<evidence type="ECO:0000256" key="8">
    <source>
        <dbReference type="HAMAP-Rule" id="MF_00158"/>
    </source>
</evidence>
<dbReference type="HAMAP" id="MF_00158">
    <property type="entry name" value="PanC"/>
    <property type="match status" value="1"/>
</dbReference>
<accession>G8QZJ9</accession>
<name>G8QZJ9_OWEHD</name>
<dbReference type="UniPathway" id="UPA00028">
    <property type="reaction ID" value="UER00005"/>
</dbReference>
<dbReference type="RefSeq" id="WP_014203001.1">
    <property type="nucleotide sequence ID" value="NC_016599.1"/>
</dbReference>
<feature type="binding site" evidence="8">
    <location>
        <position position="61"/>
    </location>
    <ligand>
        <name>(R)-pantoate</name>
        <dbReference type="ChEBI" id="CHEBI:15980"/>
    </ligand>
</feature>
<dbReference type="InterPro" id="IPR004821">
    <property type="entry name" value="Cyt_trans-like"/>
</dbReference>
<feature type="binding site" evidence="8">
    <location>
        <begin position="185"/>
        <end position="188"/>
    </location>
    <ligand>
        <name>ATP</name>
        <dbReference type="ChEBI" id="CHEBI:30616"/>
    </ligand>
</feature>
<dbReference type="STRING" id="926562.Oweho_2688"/>
<dbReference type="NCBIfam" id="TIGR00125">
    <property type="entry name" value="cyt_tran_rel"/>
    <property type="match status" value="1"/>
</dbReference>
<keyword evidence="8" id="KW-0963">Cytoplasm</keyword>
<dbReference type="AlphaFoldDB" id="G8QZJ9"/>
<dbReference type="GO" id="GO:0004592">
    <property type="term" value="F:pantoate-beta-alanine ligase activity"/>
    <property type="evidence" value="ECO:0007669"/>
    <property type="project" value="UniProtKB-UniRule"/>
</dbReference>
<comment type="miscellaneous">
    <text evidence="8">The reaction proceeds by a bi uni uni bi ping pong mechanism.</text>
</comment>
<dbReference type="Gene3D" id="3.40.50.620">
    <property type="entry name" value="HUPs"/>
    <property type="match status" value="1"/>
</dbReference>
<evidence type="ECO:0000313" key="10">
    <source>
        <dbReference type="Proteomes" id="UP000005631"/>
    </source>
</evidence>
<dbReference type="InterPro" id="IPR003721">
    <property type="entry name" value="Pantoate_ligase"/>
</dbReference>